<dbReference type="GO" id="GO:0016491">
    <property type="term" value="F:oxidoreductase activity"/>
    <property type="evidence" value="ECO:0007669"/>
    <property type="project" value="InterPro"/>
</dbReference>
<dbReference type="EMBL" id="PTIZ01000002">
    <property type="protein sequence ID" value="PPK77048.1"/>
    <property type="molecule type" value="Genomic_DNA"/>
</dbReference>
<proteinExistence type="predicted"/>
<protein>
    <submittedName>
        <fullName evidence="3">FtsP/CotA-like multicopper oxidase with cupredoxin domain</fullName>
    </submittedName>
</protein>
<dbReference type="InterPro" id="IPR008972">
    <property type="entry name" value="Cupredoxin"/>
</dbReference>
<evidence type="ECO:0000256" key="1">
    <source>
        <dbReference type="ARBA" id="ARBA00022723"/>
    </source>
</evidence>
<accession>A0A2S6HHV2</accession>
<dbReference type="AlphaFoldDB" id="A0A2S6HHV2"/>
<dbReference type="InterPro" id="IPR045087">
    <property type="entry name" value="Cu-oxidase_fam"/>
</dbReference>
<dbReference type="Pfam" id="PF07731">
    <property type="entry name" value="Cu-oxidase_2"/>
    <property type="match status" value="1"/>
</dbReference>
<keyword evidence="1" id="KW-0479">Metal-binding</keyword>
<dbReference type="InterPro" id="IPR002355">
    <property type="entry name" value="Cu_oxidase_Cu_BS"/>
</dbReference>
<dbReference type="Gene3D" id="2.60.40.420">
    <property type="entry name" value="Cupredoxins - blue copper proteins"/>
    <property type="match status" value="3"/>
</dbReference>
<dbReference type="PANTHER" id="PTHR48267:SF1">
    <property type="entry name" value="BILIRUBIN OXIDASE"/>
    <property type="match status" value="1"/>
</dbReference>
<dbReference type="InterPro" id="IPR011706">
    <property type="entry name" value="Cu-oxidase_C"/>
</dbReference>
<sequence>MFKKIIKVTNFSQREKTIARYMQEVNDIQKAGITRRELFKMGLTAGVGGLTAIGGRNFLPNLAEAADTGLISPPCNKPWTEPLPIPKSCQSVGFYTGPTPEEGQCGEKQTLWNPGANAFDDFEEARDENHQRWAELGGLDACTKYELMVREVDWNFYPAEEYPVFNSKVWTYVDMNSDAVGVLRINAHYGKPVLMRMYNGLPKDSKDNQGFGINQCTPHLHNAHNPPESDGGPTRFYDSGKWWDYWYPNVRAGFASTHKNGTWYNGSWCPGDWQETQSTLWFHDHRFDFTAANVYKGMASFYTLFSNDINLDTGDETTGLRLPSGEYDVPLLFTDKVFDQTGQMFFDTFNLEGIVGDQQTVNFKIKPVMNVKRRKYRFRFLDGGPSRFIELFMSNGAKFTRIANCGNLLPAAQVVSSVRLGVAERADVIVDFSQYAPGTVIYLENRLEQLTGKGTTGKILPSSSKTQLLKFVVSGDPVADDSASLSTLQSQVMVPLPARTNPIKVQRRFKFDTSNGAWTVNGQLFDPSRISAYPAEGSAEQWTLESGGGWSHPVHSHHEEFQLLTRNGKAENLAIDDKSRKDVVRIGDGAVGTSGSGSVSYYMQYRDWYGDYPLHCHNVVHEDHAMMIRFRIVPPDDSKAGK</sequence>
<gene>
    <name evidence="3" type="ORF">B0F87_102154</name>
</gene>
<dbReference type="GO" id="GO:0005507">
    <property type="term" value="F:copper ion binding"/>
    <property type="evidence" value="ECO:0007669"/>
    <property type="project" value="InterPro"/>
</dbReference>
<evidence type="ECO:0000259" key="2">
    <source>
        <dbReference type="Pfam" id="PF07731"/>
    </source>
</evidence>
<dbReference type="Proteomes" id="UP000240010">
    <property type="component" value="Unassembled WGS sequence"/>
</dbReference>
<dbReference type="RefSeq" id="WP_104427805.1">
    <property type="nucleotide sequence ID" value="NZ_PTIZ01000002.1"/>
</dbReference>
<name>A0A2S6HHV2_9GAMM</name>
<comment type="caution">
    <text evidence="3">The sequence shown here is derived from an EMBL/GenBank/DDBJ whole genome shotgun (WGS) entry which is preliminary data.</text>
</comment>
<dbReference type="SUPFAM" id="SSF49503">
    <property type="entry name" value="Cupredoxins"/>
    <property type="match status" value="3"/>
</dbReference>
<reference evidence="3 4" key="1">
    <citation type="submission" date="2018-02" db="EMBL/GenBank/DDBJ databases">
        <title>Subsurface microbial communities from deep shales in Ohio and West Virginia, USA.</title>
        <authorList>
            <person name="Wrighton K."/>
        </authorList>
    </citation>
    <scope>NUCLEOTIDE SEQUENCE [LARGE SCALE GENOMIC DNA]</scope>
    <source>
        <strain evidence="3 4">OWC-DMM</strain>
    </source>
</reference>
<organism evidence="3 4">
    <name type="scientific">Methylobacter tundripaludum</name>
    <dbReference type="NCBI Taxonomy" id="173365"/>
    <lineage>
        <taxon>Bacteria</taxon>
        <taxon>Pseudomonadati</taxon>
        <taxon>Pseudomonadota</taxon>
        <taxon>Gammaproteobacteria</taxon>
        <taxon>Methylococcales</taxon>
        <taxon>Methylococcaceae</taxon>
        <taxon>Methylobacter</taxon>
    </lineage>
</organism>
<evidence type="ECO:0000313" key="4">
    <source>
        <dbReference type="Proteomes" id="UP000240010"/>
    </source>
</evidence>
<feature type="domain" description="Plastocyanin-like" evidence="2">
    <location>
        <begin position="508"/>
        <end position="634"/>
    </location>
</feature>
<evidence type="ECO:0000313" key="3">
    <source>
        <dbReference type="EMBL" id="PPK77048.1"/>
    </source>
</evidence>
<dbReference type="PROSITE" id="PS00080">
    <property type="entry name" value="MULTICOPPER_OXIDASE2"/>
    <property type="match status" value="1"/>
</dbReference>
<dbReference type="PANTHER" id="PTHR48267">
    <property type="entry name" value="CUPREDOXIN SUPERFAMILY PROTEIN"/>
    <property type="match status" value="1"/>
</dbReference>